<evidence type="ECO:0000256" key="3">
    <source>
        <dbReference type="ARBA" id="ARBA00023155"/>
    </source>
</evidence>
<dbReference type="WBParaSite" id="PDA_v2.g30647.t1">
    <property type="protein sequence ID" value="PDA_v2.g30647.t1"/>
    <property type="gene ID" value="PDA_v2.g30647"/>
</dbReference>
<evidence type="ECO:0000256" key="4">
    <source>
        <dbReference type="ARBA" id="ARBA00023242"/>
    </source>
</evidence>
<dbReference type="Gene3D" id="1.10.10.60">
    <property type="entry name" value="Homeodomain-like"/>
    <property type="match status" value="1"/>
</dbReference>
<dbReference type="AlphaFoldDB" id="A0A914QFN8"/>
<sequence>MVPSSQSKFGGMDSAFQQLSQLLYLQSLASPSIGKSPVHSTQFGQMPMTPKMPSMTQLPSMPSQSSPNQSNLSALENITKILSAHQNLKSQISPISSRSTLNPQMMPTFNPKDFGLPQFQTQFQHQNQTQQRQPEYRIAVTKESAKPLQDWMKENLHHPYPTSADIFELSKKTGFSHKQIRNWFTNNRRRYEQENSEKPLPWQKKLASNRKSSSPENVNSSSISDNIISQISQLITPSKTPESK</sequence>
<keyword evidence="4 5" id="KW-0539">Nucleus</keyword>
<protein>
    <submittedName>
        <fullName evidence="9">Homeobox domain-containing protein</fullName>
    </submittedName>
</protein>
<feature type="DNA-binding region" description="Homeobox" evidence="5">
    <location>
        <begin position="133"/>
        <end position="195"/>
    </location>
</feature>
<dbReference type="SUPFAM" id="SSF46689">
    <property type="entry name" value="Homeodomain-like"/>
    <property type="match status" value="1"/>
</dbReference>
<feature type="domain" description="Homeobox" evidence="7">
    <location>
        <begin position="131"/>
        <end position="194"/>
    </location>
</feature>
<dbReference type="Proteomes" id="UP000887578">
    <property type="component" value="Unplaced"/>
</dbReference>
<dbReference type="GO" id="GO:0005634">
    <property type="term" value="C:nucleus"/>
    <property type="evidence" value="ECO:0007669"/>
    <property type="project" value="UniProtKB-SubCell"/>
</dbReference>
<feature type="region of interest" description="Disordered" evidence="6">
    <location>
        <begin position="35"/>
        <end position="70"/>
    </location>
</feature>
<dbReference type="InterPro" id="IPR009057">
    <property type="entry name" value="Homeodomain-like_sf"/>
</dbReference>
<dbReference type="PROSITE" id="PS50071">
    <property type="entry name" value="HOMEOBOX_2"/>
    <property type="match status" value="1"/>
</dbReference>
<reference evidence="9" key="1">
    <citation type="submission" date="2022-11" db="UniProtKB">
        <authorList>
            <consortium name="WormBaseParasite"/>
        </authorList>
    </citation>
    <scope>IDENTIFICATION</scope>
</reference>
<accession>A0A914QFN8</accession>
<dbReference type="SMART" id="SM00389">
    <property type="entry name" value="HOX"/>
    <property type="match status" value="1"/>
</dbReference>
<keyword evidence="2 5" id="KW-0238">DNA-binding</keyword>
<dbReference type="CDD" id="cd00086">
    <property type="entry name" value="homeodomain"/>
    <property type="match status" value="1"/>
</dbReference>
<feature type="compositionally biased region" description="Polar residues" evidence="6">
    <location>
        <begin position="234"/>
        <end position="244"/>
    </location>
</feature>
<evidence type="ECO:0000256" key="1">
    <source>
        <dbReference type="ARBA" id="ARBA00004123"/>
    </source>
</evidence>
<feature type="compositionally biased region" description="Low complexity" evidence="6">
    <location>
        <begin position="52"/>
        <end position="70"/>
    </location>
</feature>
<dbReference type="PANTHER" id="PTHR11850">
    <property type="entry name" value="HOMEOBOX PROTEIN TRANSCRIPTION FACTORS"/>
    <property type="match status" value="1"/>
</dbReference>
<dbReference type="InterPro" id="IPR008422">
    <property type="entry name" value="KN_HD"/>
</dbReference>
<keyword evidence="8" id="KW-1185">Reference proteome</keyword>
<feature type="region of interest" description="Disordered" evidence="6">
    <location>
        <begin position="192"/>
        <end position="244"/>
    </location>
</feature>
<feature type="compositionally biased region" description="Low complexity" evidence="6">
    <location>
        <begin position="212"/>
        <end position="233"/>
    </location>
</feature>
<dbReference type="InterPro" id="IPR001356">
    <property type="entry name" value="HD"/>
</dbReference>
<evidence type="ECO:0000313" key="8">
    <source>
        <dbReference type="Proteomes" id="UP000887578"/>
    </source>
</evidence>
<evidence type="ECO:0000256" key="2">
    <source>
        <dbReference type="ARBA" id="ARBA00023125"/>
    </source>
</evidence>
<dbReference type="GO" id="GO:0006355">
    <property type="term" value="P:regulation of DNA-templated transcription"/>
    <property type="evidence" value="ECO:0007669"/>
    <property type="project" value="InterPro"/>
</dbReference>
<name>A0A914QFN8_9BILA</name>
<organism evidence="8 9">
    <name type="scientific">Panagrolaimus davidi</name>
    <dbReference type="NCBI Taxonomy" id="227884"/>
    <lineage>
        <taxon>Eukaryota</taxon>
        <taxon>Metazoa</taxon>
        <taxon>Ecdysozoa</taxon>
        <taxon>Nematoda</taxon>
        <taxon>Chromadorea</taxon>
        <taxon>Rhabditida</taxon>
        <taxon>Tylenchina</taxon>
        <taxon>Panagrolaimomorpha</taxon>
        <taxon>Panagrolaimoidea</taxon>
        <taxon>Panagrolaimidae</taxon>
        <taxon>Panagrolaimus</taxon>
    </lineage>
</organism>
<dbReference type="Pfam" id="PF05920">
    <property type="entry name" value="Homeobox_KN"/>
    <property type="match status" value="1"/>
</dbReference>
<evidence type="ECO:0000256" key="5">
    <source>
        <dbReference type="PROSITE-ProRule" id="PRU00108"/>
    </source>
</evidence>
<proteinExistence type="predicted"/>
<dbReference type="InterPro" id="IPR050224">
    <property type="entry name" value="TALE_homeobox"/>
</dbReference>
<keyword evidence="3 5" id="KW-0371">Homeobox</keyword>
<evidence type="ECO:0000313" key="9">
    <source>
        <dbReference type="WBParaSite" id="PDA_v2.g30647.t1"/>
    </source>
</evidence>
<evidence type="ECO:0000259" key="7">
    <source>
        <dbReference type="PROSITE" id="PS50071"/>
    </source>
</evidence>
<evidence type="ECO:0000256" key="6">
    <source>
        <dbReference type="SAM" id="MobiDB-lite"/>
    </source>
</evidence>
<dbReference type="GO" id="GO:0000987">
    <property type="term" value="F:cis-regulatory region sequence-specific DNA binding"/>
    <property type="evidence" value="ECO:0007669"/>
    <property type="project" value="UniProtKB-ARBA"/>
</dbReference>
<comment type="subcellular location">
    <subcellularLocation>
        <location evidence="1 5">Nucleus</location>
    </subcellularLocation>
</comment>